<organism evidence="1 2">
    <name type="scientific">Diversispora epigaea</name>
    <dbReference type="NCBI Taxonomy" id="1348612"/>
    <lineage>
        <taxon>Eukaryota</taxon>
        <taxon>Fungi</taxon>
        <taxon>Fungi incertae sedis</taxon>
        <taxon>Mucoromycota</taxon>
        <taxon>Glomeromycotina</taxon>
        <taxon>Glomeromycetes</taxon>
        <taxon>Diversisporales</taxon>
        <taxon>Diversisporaceae</taxon>
        <taxon>Diversispora</taxon>
    </lineage>
</organism>
<evidence type="ECO:0000313" key="2">
    <source>
        <dbReference type="Proteomes" id="UP000266861"/>
    </source>
</evidence>
<gene>
    <name evidence="1" type="ORF">Glove_155g22</name>
</gene>
<proteinExistence type="predicted"/>
<name>A0A397IS57_9GLOM</name>
<evidence type="ECO:0000313" key="1">
    <source>
        <dbReference type="EMBL" id="RHZ78815.1"/>
    </source>
</evidence>
<protein>
    <submittedName>
        <fullName evidence="1">Uncharacterized protein</fullName>
    </submittedName>
</protein>
<sequence length="161" mass="18390">MKRVFSSYITRLRLLSVTLFDNDLLDSRAIVRAQLENQGFSGLINTTSPAFTKNNLQSLKSSENALPNIDSETISNRKFNVKNLIKISDNHVKVKLGSDECIDEAVTDILILHKSQKDEKFKLVMKTTCLRRALRYSTARLGTGERKVLITLYKIRKFLLQ</sequence>
<dbReference type="EMBL" id="PQFF01000146">
    <property type="protein sequence ID" value="RHZ78815.1"/>
    <property type="molecule type" value="Genomic_DNA"/>
</dbReference>
<dbReference type="AlphaFoldDB" id="A0A397IS57"/>
<dbReference type="Proteomes" id="UP000266861">
    <property type="component" value="Unassembled WGS sequence"/>
</dbReference>
<keyword evidence="2" id="KW-1185">Reference proteome</keyword>
<accession>A0A397IS57</accession>
<reference evidence="1 2" key="1">
    <citation type="submission" date="2018-08" db="EMBL/GenBank/DDBJ databases">
        <title>Genome and evolution of the arbuscular mycorrhizal fungus Diversispora epigaea (formerly Glomus versiforme) and its bacterial endosymbionts.</title>
        <authorList>
            <person name="Sun X."/>
            <person name="Fei Z."/>
            <person name="Harrison M."/>
        </authorList>
    </citation>
    <scope>NUCLEOTIDE SEQUENCE [LARGE SCALE GENOMIC DNA]</scope>
    <source>
        <strain evidence="1 2">IT104</strain>
    </source>
</reference>
<comment type="caution">
    <text evidence="1">The sequence shown here is derived from an EMBL/GenBank/DDBJ whole genome shotgun (WGS) entry which is preliminary data.</text>
</comment>